<feature type="transmembrane region" description="Helical" evidence="2">
    <location>
        <begin position="12"/>
        <end position="32"/>
    </location>
</feature>
<dbReference type="PANTHER" id="PTHR36587">
    <property type="entry name" value="EXPRESSION SITE-ASSOCIATED GENE 3 (ESAG3)-LIKE PROTEIN"/>
    <property type="match status" value="1"/>
</dbReference>
<evidence type="ECO:0000256" key="2">
    <source>
        <dbReference type="SAM" id="Phobius"/>
    </source>
</evidence>
<dbReference type="Proteomes" id="UP000813444">
    <property type="component" value="Unassembled WGS sequence"/>
</dbReference>
<keyword evidence="2" id="KW-1133">Transmembrane helix</keyword>
<keyword evidence="2" id="KW-0472">Membrane</keyword>
<gene>
    <name evidence="3" type="ORF">B0I35DRAFT_99834</name>
</gene>
<accession>A0A8K0SI32</accession>
<name>A0A8K0SI32_9HYPO</name>
<evidence type="ECO:0000313" key="4">
    <source>
        <dbReference type="Proteomes" id="UP000813444"/>
    </source>
</evidence>
<dbReference type="AlphaFoldDB" id="A0A8K0SI32"/>
<dbReference type="PANTHER" id="PTHR36587:SF2">
    <property type="entry name" value="EXPRESSION SITE-ASSOCIATED GENE 3 (ESAG3)-LIKE PROTEIN"/>
    <property type="match status" value="1"/>
</dbReference>
<proteinExistence type="predicted"/>
<reference evidence="3" key="1">
    <citation type="journal article" date="2021" name="Nat. Commun.">
        <title>Genetic determinants of endophytism in the Arabidopsis root mycobiome.</title>
        <authorList>
            <person name="Mesny F."/>
            <person name="Miyauchi S."/>
            <person name="Thiergart T."/>
            <person name="Pickel B."/>
            <person name="Atanasova L."/>
            <person name="Karlsson M."/>
            <person name="Huettel B."/>
            <person name="Barry K.W."/>
            <person name="Haridas S."/>
            <person name="Chen C."/>
            <person name="Bauer D."/>
            <person name="Andreopoulos W."/>
            <person name="Pangilinan J."/>
            <person name="LaButti K."/>
            <person name="Riley R."/>
            <person name="Lipzen A."/>
            <person name="Clum A."/>
            <person name="Drula E."/>
            <person name="Henrissat B."/>
            <person name="Kohler A."/>
            <person name="Grigoriev I.V."/>
            <person name="Martin F.M."/>
            <person name="Hacquard S."/>
        </authorList>
    </citation>
    <scope>NUCLEOTIDE SEQUENCE</scope>
    <source>
        <strain evidence="3">MPI-CAGE-CH-0235</strain>
    </source>
</reference>
<organism evidence="3 4">
    <name type="scientific">Stachybotrys elegans</name>
    <dbReference type="NCBI Taxonomy" id="80388"/>
    <lineage>
        <taxon>Eukaryota</taxon>
        <taxon>Fungi</taxon>
        <taxon>Dikarya</taxon>
        <taxon>Ascomycota</taxon>
        <taxon>Pezizomycotina</taxon>
        <taxon>Sordariomycetes</taxon>
        <taxon>Hypocreomycetidae</taxon>
        <taxon>Hypocreales</taxon>
        <taxon>Stachybotryaceae</taxon>
        <taxon>Stachybotrys</taxon>
    </lineage>
</organism>
<dbReference type="OrthoDB" id="422736at2759"/>
<comment type="caution">
    <text evidence="3">The sequence shown here is derived from an EMBL/GenBank/DDBJ whole genome shotgun (WGS) entry which is preliminary data.</text>
</comment>
<feature type="region of interest" description="Disordered" evidence="1">
    <location>
        <begin position="521"/>
        <end position="542"/>
    </location>
</feature>
<dbReference type="CDD" id="cd22997">
    <property type="entry name" value="GT_LH"/>
    <property type="match status" value="1"/>
</dbReference>
<protein>
    <submittedName>
        <fullName evidence="3">Uncharacterized protein</fullName>
    </submittedName>
</protein>
<evidence type="ECO:0000313" key="3">
    <source>
        <dbReference type="EMBL" id="KAH7308679.1"/>
    </source>
</evidence>
<evidence type="ECO:0000256" key="1">
    <source>
        <dbReference type="SAM" id="MobiDB-lite"/>
    </source>
</evidence>
<dbReference type="EMBL" id="JAGPNK010000015">
    <property type="protein sequence ID" value="KAH7308679.1"/>
    <property type="molecule type" value="Genomic_DNA"/>
</dbReference>
<sequence>MNLASVFTRQRAQLTLGSLGVVLLLFFLYNYLFHQEVQYYPSIRFDPHRSSHQTHSPEPTWEPGVRRVSRLHYLVPATQSKAPLCAGVAAALANGYPIPRILGYKGKGKWDAHAAHIAKLRTIQRYLDNVDAITFGSAKDDDLVIVVDGYDALPELPAGVMIERYFDIVAAADEKLAAKRGISVPELRALGLQQTLLWGTDKGCFPPPATDPRCWLVPFSDLPPYVWGPHSRREEHGKEYRQYTDSRFLNSGTVIGPLGDLRKFIHATLEYIEETFNPEHAFRNSDQYYISSLYARQELQRLLDLSGGQMTLEVQGDLPAPRSGPDDQTEYHLFVDYESAFTQTRCCNEVFIQKLSFRQNDLSATVTEDPFDDGWNFRPFDIHMPKPVFQGLSYLYESITERELLPPDVREWVASLAFYTNVATQHMIPFYHQTCSKAGFVEKYQDTWYYPIIRPLLRAARKGNDLGRPLNPRLIDGRLWIAPQHYPLDAGGQDEFGGVFTDHEEEPFISLTDFCKNDLEAILGTPPNPPSPQAETEASAAD</sequence>
<keyword evidence="4" id="KW-1185">Reference proteome</keyword>
<keyword evidence="2" id="KW-0812">Transmembrane</keyword>